<evidence type="ECO:0000256" key="1">
    <source>
        <dbReference type="SAM" id="MobiDB-lite"/>
    </source>
</evidence>
<evidence type="ECO:0000313" key="2">
    <source>
        <dbReference type="EMBL" id="VDL92134.1"/>
    </source>
</evidence>
<reference evidence="4" key="1">
    <citation type="submission" date="2016-06" db="UniProtKB">
        <authorList>
            <consortium name="WormBaseParasite"/>
        </authorList>
    </citation>
    <scope>IDENTIFICATION</scope>
</reference>
<protein>
    <submittedName>
        <fullName evidence="2 4">Uncharacterized protein</fullName>
    </submittedName>
</protein>
<organism evidence="4">
    <name type="scientific">Schistocephalus solidus</name>
    <name type="common">Tapeworm</name>
    <dbReference type="NCBI Taxonomy" id="70667"/>
    <lineage>
        <taxon>Eukaryota</taxon>
        <taxon>Metazoa</taxon>
        <taxon>Spiralia</taxon>
        <taxon>Lophotrochozoa</taxon>
        <taxon>Platyhelminthes</taxon>
        <taxon>Cestoda</taxon>
        <taxon>Eucestoda</taxon>
        <taxon>Diphyllobothriidea</taxon>
        <taxon>Diphyllobothriidae</taxon>
        <taxon>Schistocephalus</taxon>
    </lineage>
</organism>
<reference evidence="2 3" key="2">
    <citation type="submission" date="2018-11" db="EMBL/GenBank/DDBJ databases">
        <authorList>
            <consortium name="Pathogen Informatics"/>
        </authorList>
    </citation>
    <scope>NUCLEOTIDE SEQUENCE [LARGE SCALE GENOMIC DNA]</scope>
    <source>
        <strain evidence="2 3">NST_G2</strain>
    </source>
</reference>
<evidence type="ECO:0000313" key="3">
    <source>
        <dbReference type="Proteomes" id="UP000275846"/>
    </source>
</evidence>
<keyword evidence="3" id="KW-1185">Reference proteome</keyword>
<dbReference type="OrthoDB" id="425681at2759"/>
<dbReference type="WBParaSite" id="SSLN_0000593601-mRNA-1">
    <property type="protein sequence ID" value="SSLN_0000593601-mRNA-1"/>
    <property type="gene ID" value="SSLN_0000593601"/>
</dbReference>
<proteinExistence type="predicted"/>
<feature type="region of interest" description="Disordered" evidence="1">
    <location>
        <begin position="357"/>
        <end position="386"/>
    </location>
</feature>
<dbReference type="AlphaFoldDB" id="A0A183SNF1"/>
<sequence>MTEQSDREGLGFGGVGPGCWRLSRHSFGLGGGDPFGLINCCTSLHGSSPCRSILGEVLPGHRVDFQLLQRFLQSVLVASFLTSLSASPRSDISVEKSFGKSLVVHSYQVAGSSQLHLPQHGVDAEDSGPLQEFRVRDPVLPSQPQYSVEAPEMEIIKLSGLARVDGPGLRSVKECRQDDCLVHLQFDVQVNTVAIPHGGLQSAEGLTGFGDPFGNLNRLCQLRDTIQSTALDVLGLASRQHQDWLDDNGAAINALLVEKNQLKQLQLRWSGHLVRTEDKRQPNRVFYGDVAMGSSRRGGQERRYKDTLKTSLKQLHINPVTWEYLAQDRTAWRRSVKTGSAIYEAKRIATAKAKRAAGKSFAPAPTLPMPKSFKNARAVNAPSVRE</sequence>
<name>A0A183SNF1_SCHSO</name>
<evidence type="ECO:0000313" key="4">
    <source>
        <dbReference type="WBParaSite" id="SSLN_0000593601-mRNA-1"/>
    </source>
</evidence>
<dbReference type="EMBL" id="UYSU01033386">
    <property type="protein sequence ID" value="VDL92134.1"/>
    <property type="molecule type" value="Genomic_DNA"/>
</dbReference>
<gene>
    <name evidence="2" type="ORF">SSLN_LOCUS5749</name>
</gene>
<dbReference type="Proteomes" id="UP000275846">
    <property type="component" value="Unassembled WGS sequence"/>
</dbReference>
<accession>A0A183SNF1</accession>